<dbReference type="PIRSF" id="PIRSF005902">
    <property type="entry name" value="DNase_TatD"/>
    <property type="match status" value="1"/>
</dbReference>
<accession>A0A2U1AV98</accession>
<dbReference type="Pfam" id="PF01026">
    <property type="entry name" value="TatD_DNase"/>
    <property type="match status" value="1"/>
</dbReference>
<evidence type="ECO:0000313" key="6">
    <source>
        <dbReference type="Proteomes" id="UP000245959"/>
    </source>
</evidence>
<dbReference type="InterPro" id="IPR001130">
    <property type="entry name" value="TatD-like"/>
</dbReference>
<proteinExistence type="inferred from homology"/>
<dbReference type="PANTHER" id="PTHR46124:SF2">
    <property type="entry name" value="D-AMINOACYL-TRNA DEACYLASE"/>
    <property type="match status" value="1"/>
</dbReference>
<comment type="caution">
    <text evidence="5">The sequence shown here is derived from an EMBL/GenBank/DDBJ whole genome shotgun (WGS) entry which is preliminary data.</text>
</comment>
<evidence type="ECO:0000313" key="5">
    <source>
        <dbReference type="EMBL" id="PVY40356.1"/>
    </source>
</evidence>
<dbReference type="EMBL" id="QEKH01000017">
    <property type="protein sequence ID" value="PVY40356.1"/>
    <property type="molecule type" value="Genomic_DNA"/>
</dbReference>
<name>A0A2U1AV98_9BACT</name>
<dbReference type="GO" id="GO:0016788">
    <property type="term" value="F:hydrolase activity, acting on ester bonds"/>
    <property type="evidence" value="ECO:0007669"/>
    <property type="project" value="InterPro"/>
</dbReference>
<dbReference type="FunFam" id="3.20.20.140:FF:000005">
    <property type="entry name" value="TatD family hydrolase"/>
    <property type="match status" value="1"/>
</dbReference>
<evidence type="ECO:0000256" key="1">
    <source>
        <dbReference type="ARBA" id="ARBA00009275"/>
    </source>
</evidence>
<dbReference type="PANTHER" id="PTHR46124">
    <property type="entry name" value="D-AMINOACYL-TRNA DEACYLASE"/>
    <property type="match status" value="1"/>
</dbReference>
<feature type="binding site" evidence="4">
    <location>
        <position position="218"/>
    </location>
    <ligand>
        <name>a divalent metal cation</name>
        <dbReference type="ChEBI" id="CHEBI:60240"/>
        <label>1</label>
    </ligand>
</feature>
<dbReference type="GeneID" id="78295709"/>
<dbReference type="RefSeq" id="WP_116884407.1">
    <property type="nucleotide sequence ID" value="NZ_CABMMC010000076.1"/>
</dbReference>
<organism evidence="5 6">
    <name type="scientific">Victivallis vadensis</name>
    <dbReference type="NCBI Taxonomy" id="172901"/>
    <lineage>
        <taxon>Bacteria</taxon>
        <taxon>Pseudomonadati</taxon>
        <taxon>Lentisphaerota</taxon>
        <taxon>Lentisphaeria</taxon>
        <taxon>Victivallales</taxon>
        <taxon>Victivallaceae</taxon>
        <taxon>Victivallis</taxon>
    </lineage>
</organism>
<dbReference type="CDD" id="cd01310">
    <property type="entry name" value="TatD_DNAse"/>
    <property type="match status" value="1"/>
</dbReference>
<comment type="similarity">
    <text evidence="1">Belongs to the metallo-dependent hydrolases superfamily. TatD-type hydrolase family.</text>
</comment>
<keyword evidence="6" id="KW-1185">Reference proteome</keyword>
<keyword evidence="2 4" id="KW-0479">Metal-binding</keyword>
<dbReference type="GO" id="GO:0005829">
    <property type="term" value="C:cytosol"/>
    <property type="evidence" value="ECO:0007669"/>
    <property type="project" value="TreeGrafter"/>
</dbReference>
<protein>
    <submittedName>
        <fullName evidence="5">TatD DNase family protein</fullName>
    </submittedName>
</protein>
<feature type="binding site" evidence="4">
    <location>
        <position position="137"/>
    </location>
    <ligand>
        <name>a divalent metal cation</name>
        <dbReference type="ChEBI" id="CHEBI:60240"/>
        <label>2</label>
    </ligand>
</feature>
<reference evidence="5 6" key="1">
    <citation type="submission" date="2018-04" db="EMBL/GenBank/DDBJ databases">
        <title>Genomic Encyclopedia of Type Strains, Phase IV (KMG-IV): sequencing the most valuable type-strain genomes for metagenomic binning, comparative biology and taxonomic classification.</title>
        <authorList>
            <person name="Goeker M."/>
        </authorList>
    </citation>
    <scope>NUCLEOTIDE SEQUENCE [LARGE SCALE GENOMIC DNA]</scope>
    <source>
        <strain evidence="5 6">DSM 14823</strain>
    </source>
</reference>
<feature type="binding site" evidence="4">
    <location>
        <position position="168"/>
    </location>
    <ligand>
        <name>a divalent metal cation</name>
        <dbReference type="ChEBI" id="CHEBI:60240"/>
        <label>2</label>
    </ligand>
</feature>
<evidence type="ECO:0000256" key="4">
    <source>
        <dbReference type="PIRSR" id="PIRSR005902-1"/>
    </source>
</evidence>
<dbReference type="Proteomes" id="UP000245959">
    <property type="component" value="Unassembled WGS sequence"/>
</dbReference>
<feature type="binding site" evidence="4">
    <location>
        <position position="7"/>
    </location>
    <ligand>
        <name>a divalent metal cation</name>
        <dbReference type="ChEBI" id="CHEBI:60240"/>
        <label>1</label>
    </ligand>
</feature>
<sequence length="272" mass="30663">MKIFDSHFHYYGETTPQEFYHTVLAELEVPPQSDAGRVERIFVNAVGGDYLESCRAREFAQVVKEAFFSVGVHPHQADEFLVEPQEFGEFRGHEKLVAIGELGLDYYYEQSDREVQKQVFRRFLDLALEWGLPAIVHIRDKEEADAAYSDAYELLAPFAQAGGKFVVHCFAGSVAWAEKFLALGAYLGVTGIVTFRRADNVRECLKAIPDDRLLIETDSPYLAPVPHRGSDNHPGYLILVAARIAAERGRPVGEIAELTTRNAFAFFNRKEC</sequence>
<gene>
    <name evidence="5" type="ORF">C8D82_11775</name>
</gene>
<dbReference type="AlphaFoldDB" id="A0A2U1AV98"/>
<dbReference type="InterPro" id="IPR032466">
    <property type="entry name" value="Metal_Hydrolase"/>
</dbReference>
<feature type="binding site" evidence="4">
    <location>
        <position position="9"/>
    </location>
    <ligand>
        <name>a divalent metal cation</name>
        <dbReference type="ChEBI" id="CHEBI:60240"/>
        <label>1</label>
    </ligand>
</feature>
<feature type="binding site" evidence="4">
    <location>
        <position position="101"/>
    </location>
    <ligand>
        <name>a divalent metal cation</name>
        <dbReference type="ChEBI" id="CHEBI:60240"/>
        <label>1</label>
    </ligand>
</feature>
<dbReference type="OrthoDB" id="9810005at2"/>
<evidence type="ECO:0000256" key="3">
    <source>
        <dbReference type="ARBA" id="ARBA00022801"/>
    </source>
</evidence>
<dbReference type="Gene3D" id="3.20.20.140">
    <property type="entry name" value="Metal-dependent hydrolases"/>
    <property type="match status" value="1"/>
</dbReference>
<keyword evidence="3" id="KW-0378">Hydrolase</keyword>
<evidence type="ECO:0000256" key="2">
    <source>
        <dbReference type="ARBA" id="ARBA00022723"/>
    </source>
</evidence>
<dbReference type="SUPFAM" id="SSF51556">
    <property type="entry name" value="Metallo-dependent hydrolases"/>
    <property type="match status" value="1"/>
</dbReference>
<dbReference type="GO" id="GO:0046872">
    <property type="term" value="F:metal ion binding"/>
    <property type="evidence" value="ECO:0007669"/>
    <property type="project" value="UniProtKB-KW"/>
</dbReference>